<evidence type="ECO:0000313" key="1">
    <source>
        <dbReference type="EMBL" id="KAF0738645.1"/>
    </source>
</evidence>
<dbReference type="AlphaFoldDB" id="A0A6G0XEZ2"/>
<protein>
    <submittedName>
        <fullName evidence="1">Uncharacterized protein</fullName>
    </submittedName>
</protein>
<reference evidence="1 2" key="1">
    <citation type="submission" date="2019-07" db="EMBL/GenBank/DDBJ databases">
        <title>Genomics analysis of Aphanomyces spp. identifies a new class of oomycete effector associated with host adaptation.</title>
        <authorList>
            <person name="Gaulin E."/>
        </authorList>
    </citation>
    <scope>NUCLEOTIDE SEQUENCE [LARGE SCALE GENOMIC DNA]</scope>
    <source>
        <strain evidence="1 2">ATCC 201684</strain>
    </source>
</reference>
<organism evidence="1 2">
    <name type="scientific">Aphanomyces euteiches</name>
    <dbReference type="NCBI Taxonomy" id="100861"/>
    <lineage>
        <taxon>Eukaryota</taxon>
        <taxon>Sar</taxon>
        <taxon>Stramenopiles</taxon>
        <taxon>Oomycota</taxon>
        <taxon>Saprolegniomycetes</taxon>
        <taxon>Saprolegniales</taxon>
        <taxon>Verrucalvaceae</taxon>
        <taxon>Aphanomyces</taxon>
    </lineage>
</organism>
<name>A0A6G0XEZ2_9STRA</name>
<evidence type="ECO:0000313" key="2">
    <source>
        <dbReference type="Proteomes" id="UP000481153"/>
    </source>
</evidence>
<gene>
    <name evidence="1" type="ORF">Ae201684_005573</name>
</gene>
<sequence length="88" mass="9930">MAISDFRAIPAAMNLFLMLVKSAKVRFVNDVAGLKFSIDLLDIAASNRRTKVLSWLVETNKFDIDTEREYTKKYARTRGKARSGATQS</sequence>
<proteinExistence type="predicted"/>
<dbReference type="EMBL" id="VJMJ01000071">
    <property type="protein sequence ID" value="KAF0738645.1"/>
    <property type="molecule type" value="Genomic_DNA"/>
</dbReference>
<comment type="caution">
    <text evidence="1">The sequence shown here is derived from an EMBL/GenBank/DDBJ whole genome shotgun (WGS) entry which is preliminary data.</text>
</comment>
<accession>A0A6G0XEZ2</accession>
<keyword evidence="2" id="KW-1185">Reference proteome</keyword>
<dbReference type="Proteomes" id="UP000481153">
    <property type="component" value="Unassembled WGS sequence"/>
</dbReference>